<comment type="catalytic activity">
    <reaction evidence="2 4">
        <text>L-methionyl-[protein] + [thioredoxin]-disulfide + H2O = L-methionyl-(S)-S-oxide-[protein] + [thioredoxin]-dithiol</text>
        <dbReference type="Rhea" id="RHEA:14217"/>
        <dbReference type="Rhea" id="RHEA-COMP:10698"/>
        <dbReference type="Rhea" id="RHEA-COMP:10700"/>
        <dbReference type="Rhea" id="RHEA-COMP:12313"/>
        <dbReference type="Rhea" id="RHEA-COMP:12315"/>
        <dbReference type="ChEBI" id="CHEBI:15377"/>
        <dbReference type="ChEBI" id="CHEBI:16044"/>
        <dbReference type="ChEBI" id="CHEBI:29950"/>
        <dbReference type="ChEBI" id="CHEBI:44120"/>
        <dbReference type="ChEBI" id="CHEBI:50058"/>
        <dbReference type="EC" id="1.8.4.11"/>
    </reaction>
</comment>
<proteinExistence type="inferred from homology"/>
<feature type="domain" description="Peptide methionine sulphoxide reductase MsrA" evidence="5">
    <location>
        <begin position="11"/>
        <end position="164"/>
    </location>
</feature>
<sequence length="186" mass="21263">MNKQNNNLEETAIFAGGCFWCTEAVFQRLNGVEKVISGYTGGDIKNPAYREICTGRTGHAEGIQISYDSSKVSYTELLEVFFATHDPTTLNRQGNDVGTQYRSEIFYTNLDQKKLAEEFIALLEKEHIFDSPIVTAISEAKPFYEAEQGHQNYYNDNKFQPYCQVIIDPKIKKLNKYFSDKLNTVK</sequence>
<dbReference type="EC" id="1.8.4.11" evidence="4"/>
<protein>
    <recommendedName>
        <fullName evidence="4">Peptide methionine sulfoxide reductase MsrA</fullName>
        <shortName evidence="4">Protein-methionine-S-oxide reductase</shortName>
        <ecNumber evidence="4">1.8.4.11</ecNumber>
    </recommendedName>
    <alternativeName>
        <fullName evidence="4">Peptide-methionine (S)-S-oxide reductase</fullName>
        <shortName evidence="4">Peptide Met(O) reductase</shortName>
    </alternativeName>
</protein>
<reference evidence="6 7" key="1">
    <citation type="submission" date="2019-08" db="EMBL/GenBank/DDBJ databases">
        <title>Professor.</title>
        <authorList>
            <person name="Park J.S."/>
        </authorList>
    </citation>
    <scope>NUCLEOTIDE SEQUENCE [LARGE SCALE GENOMIC DNA]</scope>
    <source>
        <strain evidence="6 7">176CP5-101</strain>
    </source>
</reference>
<comment type="similarity">
    <text evidence="4">Belongs to the MsrA Met sulfoxide reductase family.</text>
</comment>
<evidence type="ECO:0000256" key="4">
    <source>
        <dbReference type="HAMAP-Rule" id="MF_01401"/>
    </source>
</evidence>
<dbReference type="SUPFAM" id="SSF55068">
    <property type="entry name" value="Peptide methionine sulfoxide reductase"/>
    <property type="match status" value="1"/>
</dbReference>
<evidence type="ECO:0000259" key="5">
    <source>
        <dbReference type="Pfam" id="PF01625"/>
    </source>
</evidence>
<dbReference type="HAMAP" id="MF_01401">
    <property type="entry name" value="MsrA"/>
    <property type="match status" value="1"/>
</dbReference>
<feature type="active site" evidence="4">
    <location>
        <position position="18"/>
    </location>
</feature>
<evidence type="ECO:0000256" key="2">
    <source>
        <dbReference type="ARBA" id="ARBA00047806"/>
    </source>
</evidence>
<dbReference type="EMBL" id="VRUR01000002">
    <property type="protein sequence ID" value="TXN35832.1"/>
    <property type="molecule type" value="Genomic_DNA"/>
</dbReference>
<dbReference type="NCBIfam" id="TIGR00401">
    <property type="entry name" value="msrA"/>
    <property type="match status" value="1"/>
</dbReference>
<keyword evidence="7" id="KW-1185">Reference proteome</keyword>
<dbReference type="RefSeq" id="WP_147744604.1">
    <property type="nucleotide sequence ID" value="NZ_VRUR01000002.1"/>
</dbReference>
<evidence type="ECO:0000313" key="6">
    <source>
        <dbReference type="EMBL" id="TXN35832.1"/>
    </source>
</evidence>
<comment type="caution">
    <text evidence="6">The sequence shown here is derived from an EMBL/GenBank/DDBJ whole genome shotgun (WGS) entry which is preliminary data.</text>
</comment>
<dbReference type="PANTHER" id="PTHR43774:SF1">
    <property type="entry name" value="PEPTIDE METHIONINE SULFOXIDE REDUCTASE MSRA 2"/>
    <property type="match status" value="1"/>
</dbReference>
<dbReference type="AlphaFoldDB" id="A0A5C8V488"/>
<dbReference type="Gene3D" id="3.30.1060.10">
    <property type="entry name" value="Peptide methionine sulphoxide reductase MsrA"/>
    <property type="match status" value="1"/>
</dbReference>
<evidence type="ECO:0000256" key="1">
    <source>
        <dbReference type="ARBA" id="ARBA00023002"/>
    </source>
</evidence>
<accession>A0A5C8V488</accession>
<dbReference type="Proteomes" id="UP000321456">
    <property type="component" value="Unassembled WGS sequence"/>
</dbReference>
<dbReference type="GO" id="GO:0033744">
    <property type="term" value="F:L-methionine:thioredoxin-disulfide S-oxidoreductase activity"/>
    <property type="evidence" value="ECO:0007669"/>
    <property type="project" value="RHEA"/>
</dbReference>
<name>A0A5C8V488_9FLAO</name>
<organism evidence="6 7">
    <name type="scientific">Flagellimonas hymeniacidonis</name>
    <dbReference type="NCBI Taxonomy" id="2603628"/>
    <lineage>
        <taxon>Bacteria</taxon>
        <taxon>Pseudomonadati</taxon>
        <taxon>Bacteroidota</taxon>
        <taxon>Flavobacteriia</taxon>
        <taxon>Flavobacteriales</taxon>
        <taxon>Flavobacteriaceae</taxon>
        <taxon>Flagellimonas</taxon>
    </lineage>
</organism>
<comment type="function">
    <text evidence="4">Has an important function as a repair enzyme for proteins that have been inactivated by oxidation. Catalyzes the reversible oxidation-reduction of methionine sulfoxide in proteins to methionine.</text>
</comment>
<keyword evidence="1 4" id="KW-0560">Oxidoreductase</keyword>
<dbReference type="PANTHER" id="PTHR43774">
    <property type="entry name" value="PEPTIDE METHIONINE SULFOXIDE REDUCTASE"/>
    <property type="match status" value="1"/>
</dbReference>
<comment type="catalytic activity">
    <reaction evidence="3 4">
        <text>[thioredoxin]-disulfide + L-methionine + H2O = L-methionine (S)-S-oxide + [thioredoxin]-dithiol</text>
        <dbReference type="Rhea" id="RHEA:19993"/>
        <dbReference type="Rhea" id="RHEA-COMP:10698"/>
        <dbReference type="Rhea" id="RHEA-COMP:10700"/>
        <dbReference type="ChEBI" id="CHEBI:15377"/>
        <dbReference type="ChEBI" id="CHEBI:29950"/>
        <dbReference type="ChEBI" id="CHEBI:50058"/>
        <dbReference type="ChEBI" id="CHEBI:57844"/>
        <dbReference type="ChEBI" id="CHEBI:58772"/>
        <dbReference type="EC" id="1.8.4.11"/>
    </reaction>
</comment>
<dbReference type="InterPro" id="IPR036509">
    <property type="entry name" value="Met_Sox_Rdtase_MsrA_sf"/>
</dbReference>
<evidence type="ECO:0000313" key="7">
    <source>
        <dbReference type="Proteomes" id="UP000321456"/>
    </source>
</evidence>
<dbReference type="Pfam" id="PF01625">
    <property type="entry name" value="PMSR"/>
    <property type="match status" value="1"/>
</dbReference>
<evidence type="ECO:0000256" key="3">
    <source>
        <dbReference type="ARBA" id="ARBA00048782"/>
    </source>
</evidence>
<dbReference type="InterPro" id="IPR002569">
    <property type="entry name" value="Met_Sox_Rdtase_MsrA_dom"/>
</dbReference>
<gene>
    <name evidence="4 6" type="primary">msrA</name>
    <name evidence="6" type="ORF">FVB32_14775</name>
</gene>
<dbReference type="GO" id="GO:0008113">
    <property type="term" value="F:peptide-methionine (S)-S-oxide reductase activity"/>
    <property type="evidence" value="ECO:0007669"/>
    <property type="project" value="UniProtKB-UniRule"/>
</dbReference>